<name>A0A9N8W9R7_9GLOM</name>
<dbReference type="PRINTS" id="PR00463">
    <property type="entry name" value="EP450I"/>
</dbReference>
<comment type="cofactor">
    <cofactor evidence="1 5">
        <name>heme</name>
        <dbReference type="ChEBI" id="CHEBI:30413"/>
    </cofactor>
</comment>
<dbReference type="Pfam" id="PF00067">
    <property type="entry name" value="p450"/>
    <property type="match status" value="3"/>
</dbReference>
<dbReference type="AlphaFoldDB" id="A0A9N8W9R7"/>
<feature type="binding site" description="axial binding residue" evidence="5">
    <location>
        <position position="306"/>
    </location>
    <ligand>
        <name>heme</name>
        <dbReference type="ChEBI" id="CHEBI:30413"/>
    </ligand>
    <ligandPart>
        <name>Fe</name>
        <dbReference type="ChEBI" id="CHEBI:18248"/>
    </ligandPart>
</feature>
<dbReference type="PANTHER" id="PTHR24305">
    <property type="entry name" value="CYTOCHROME P450"/>
    <property type="match status" value="1"/>
</dbReference>
<dbReference type="PRINTS" id="PR00385">
    <property type="entry name" value="P450"/>
</dbReference>
<dbReference type="GO" id="GO:0004497">
    <property type="term" value="F:monooxygenase activity"/>
    <property type="evidence" value="ECO:0007669"/>
    <property type="project" value="UniProtKB-KW"/>
</dbReference>
<dbReference type="InterPro" id="IPR036396">
    <property type="entry name" value="Cyt_P450_sf"/>
</dbReference>
<evidence type="ECO:0000313" key="8">
    <source>
        <dbReference type="Proteomes" id="UP000789706"/>
    </source>
</evidence>
<evidence type="ECO:0000256" key="6">
    <source>
        <dbReference type="RuleBase" id="RU000461"/>
    </source>
</evidence>
<dbReference type="InterPro" id="IPR050121">
    <property type="entry name" value="Cytochrome_P450_monoxygenase"/>
</dbReference>
<dbReference type="InterPro" id="IPR017972">
    <property type="entry name" value="Cyt_P450_CS"/>
</dbReference>
<dbReference type="Proteomes" id="UP000789706">
    <property type="component" value="Unassembled WGS sequence"/>
</dbReference>
<dbReference type="InterPro" id="IPR002401">
    <property type="entry name" value="Cyt_P450_E_grp-I"/>
</dbReference>
<sequence length="359" mass="41503">METKKWNEVSPNAILIADKDIIKQILVTNEFPKNKKYESMRLSSVTLLTATDIKWHKQRRKLLSSAFSTKYLDSLEPLIQSVIKSLIKKINVTLDVDSNDSNGTVINLAKLIHECTMDIVGETAFGGSFKMIENGDLPLIRKIFEERRRRSLVSSFPILKPFKPADPDLLKNRRQNSRREDLLQIMLDTQQGEEGMTDNEIYNQIIEFLFAGSDTSSFTITMLFAMLMENPTIERKLVSELDEALKDDELSHKKLKPLTYLNCPGKVTTKDLVLDDVNEFIPERWLNPDKIPKDCFIPFSAGTRNCIGNNFALMVIRLLTSTLLKMYRFEYISGQDMDVVQYLTPNFKTKRYDIRIWKR</sequence>
<dbReference type="EMBL" id="CAJVPK010000227">
    <property type="protein sequence ID" value="CAG8478606.1"/>
    <property type="molecule type" value="Genomic_DNA"/>
</dbReference>
<keyword evidence="5 6" id="KW-0349">Heme</keyword>
<evidence type="ECO:0000256" key="1">
    <source>
        <dbReference type="ARBA" id="ARBA00001971"/>
    </source>
</evidence>
<evidence type="ECO:0000256" key="2">
    <source>
        <dbReference type="ARBA" id="ARBA00010617"/>
    </source>
</evidence>
<dbReference type="Gene3D" id="1.10.630.10">
    <property type="entry name" value="Cytochrome P450"/>
    <property type="match status" value="2"/>
</dbReference>
<dbReference type="GO" id="GO:0020037">
    <property type="term" value="F:heme binding"/>
    <property type="evidence" value="ECO:0007669"/>
    <property type="project" value="InterPro"/>
</dbReference>
<dbReference type="InterPro" id="IPR001128">
    <property type="entry name" value="Cyt_P450"/>
</dbReference>
<dbReference type="OrthoDB" id="1470350at2759"/>
<keyword evidence="6" id="KW-0560">Oxidoreductase</keyword>
<protein>
    <submittedName>
        <fullName evidence="7">1428_t:CDS:1</fullName>
    </submittedName>
</protein>
<dbReference type="GO" id="GO:0005506">
    <property type="term" value="F:iron ion binding"/>
    <property type="evidence" value="ECO:0007669"/>
    <property type="project" value="InterPro"/>
</dbReference>
<comment type="similarity">
    <text evidence="2 6">Belongs to the cytochrome P450 family.</text>
</comment>
<evidence type="ECO:0000256" key="4">
    <source>
        <dbReference type="ARBA" id="ARBA00023004"/>
    </source>
</evidence>
<evidence type="ECO:0000256" key="5">
    <source>
        <dbReference type="PIRSR" id="PIRSR602401-1"/>
    </source>
</evidence>
<evidence type="ECO:0000313" key="7">
    <source>
        <dbReference type="EMBL" id="CAG8478606.1"/>
    </source>
</evidence>
<dbReference type="PROSITE" id="PS00086">
    <property type="entry name" value="CYTOCHROME_P450"/>
    <property type="match status" value="1"/>
</dbReference>
<keyword evidence="3 5" id="KW-0479">Metal-binding</keyword>
<keyword evidence="6" id="KW-0503">Monooxygenase</keyword>
<proteinExistence type="inferred from homology"/>
<dbReference type="PANTHER" id="PTHR24305:SF166">
    <property type="entry name" value="CYTOCHROME P450 12A4, MITOCHONDRIAL-RELATED"/>
    <property type="match status" value="1"/>
</dbReference>
<gene>
    <name evidence="7" type="ORF">DEBURN_LOCUS3534</name>
</gene>
<comment type="caution">
    <text evidence="7">The sequence shown here is derived from an EMBL/GenBank/DDBJ whole genome shotgun (WGS) entry which is preliminary data.</text>
</comment>
<organism evidence="7 8">
    <name type="scientific">Diversispora eburnea</name>
    <dbReference type="NCBI Taxonomy" id="1213867"/>
    <lineage>
        <taxon>Eukaryota</taxon>
        <taxon>Fungi</taxon>
        <taxon>Fungi incertae sedis</taxon>
        <taxon>Mucoromycota</taxon>
        <taxon>Glomeromycotina</taxon>
        <taxon>Glomeromycetes</taxon>
        <taxon>Diversisporales</taxon>
        <taxon>Diversisporaceae</taxon>
        <taxon>Diversispora</taxon>
    </lineage>
</organism>
<dbReference type="GO" id="GO:0016705">
    <property type="term" value="F:oxidoreductase activity, acting on paired donors, with incorporation or reduction of molecular oxygen"/>
    <property type="evidence" value="ECO:0007669"/>
    <property type="project" value="InterPro"/>
</dbReference>
<accession>A0A9N8W9R7</accession>
<keyword evidence="8" id="KW-1185">Reference proteome</keyword>
<keyword evidence="4 5" id="KW-0408">Iron</keyword>
<evidence type="ECO:0000256" key="3">
    <source>
        <dbReference type="ARBA" id="ARBA00022723"/>
    </source>
</evidence>
<dbReference type="SUPFAM" id="SSF48264">
    <property type="entry name" value="Cytochrome P450"/>
    <property type="match status" value="1"/>
</dbReference>
<reference evidence="7" key="1">
    <citation type="submission" date="2021-06" db="EMBL/GenBank/DDBJ databases">
        <authorList>
            <person name="Kallberg Y."/>
            <person name="Tangrot J."/>
            <person name="Rosling A."/>
        </authorList>
    </citation>
    <scope>NUCLEOTIDE SEQUENCE</scope>
    <source>
        <strain evidence="7">AZ414A</strain>
    </source>
</reference>